<feature type="transmembrane region" description="Helical" evidence="1">
    <location>
        <begin position="44"/>
        <end position="65"/>
    </location>
</feature>
<dbReference type="AlphaFoldDB" id="A0A1G2FVE5"/>
<keyword evidence="1" id="KW-0472">Membrane</keyword>
<feature type="transmembrane region" description="Helical" evidence="1">
    <location>
        <begin position="186"/>
        <end position="204"/>
    </location>
</feature>
<name>A0A1G2FVE5_9BACT</name>
<feature type="transmembrane region" description="Helical" evidence="1">
    <location>
        <begin position="216"/>
        <end position="235"/>
    </location>
</feature>
<feature type="transmembrane region" description="Helical" evidence="1">
    <location>
        <begin position="112"/>
        <end position="133"/>
    </location>
</feature>
<organism evidence="2 3">
    <name type="scientific">Candidatus Ryanbacteria bacterium RIFCSPHIGHO2_01_45_13</name>
    <dbReference type="NCBI Taxonomy" id="1802112"/>
    <lineage>
        <taxon>Bacteria</taxon>
        <taxon>Candidatus Ryaniibacteriota</taxon>
    </lineage>
</organism>
<comment type="caution">
    <text evidence="2">The sequence shown here is derived from an EMBL/GenBank/DDBJ whole genome shotgun (WGS) entry which is preliminary data.</text>
</comment>
<reference evidence="2 3" key="1">
    <citation type="journal article" date="2016" name="Nat. Commun.">
        <title>Thousands of microbial genomes shed light on interconnected biogeochemical processes in an aquifer system.</title>
        <authorList>
            <person name="Anantharaman K."/>
            <person name="Brown C.T."/>
            <person name="Hug L.A."/>
            <person name="Sharon I."/>
            <person name="Castelle C.J."/>
            <person name="Probst A.J."/>
            <person name="Thomas B.C."/>
            <person name="Singh A."/>
            <person name="Wilkins M.J."/>
            <person name="Karaoz U."/>
            <person name="Brodie E.L."/>
            <person name="Williams K.H."/>
            <person name="Hubbard S.S."/>
            <person name="Banfield J.F."/>
        </authorList>
    </citation>
    <scope>NUCLEOTIDE SEQUENCE [LARGE SCALE GENOMIC DNA]</scope>
</reference>
<proteinExistence type="predicted"/>
<evidence type="ECO:0000313" key="2">
    <source>
        <dbReference type="EMBL" id="OGZ41571.1"/>
    </source>
</evidence>
<keyword evidence="1" id="KW-0812">Transmembrane</keyword>
<dbReference type="EMBL" id="MHNI01000028">
    <property type="protein sequence ID" value="OGZ41571.1"/>
    <property type="molecule type" value="Genomic_DNA"/>
</dbReference>
<gene>
    <name evidence="2" type="ORF">A2W41_00445</name>
</gene>
<evidence type="ECO:0000256" key="1">
    <source>
        <dbReference type="SAM" id="Phobius"/>
    </source>
</evidence>
<accession>A0A1G2FVE5</accession>
<keyword evidence="1" id="KW-1133">Transmembrane helix</keyword>
<sequence length="277" mass="30794">MSRKVVRLFLEDRMAQVLAVLFVGLFVWWGYVYAIKGGLDQNANLAWAASYQVLAILGGIIGIVVSKGWGGFRSVMGRSIISFSVGLLLQSFGQSVFSFYNLFLHVDVPYPSIADIGFFGSIPLYIYGILLLAKASGAAISLRSFGRKIQAIIIPTTMLVVSYYFFLRGYDFSSPTKLQIFLDFGYPLGQAIYISIAILTYILSRGFLGGVMRGKVMVILLALVIQYVSDYNFLYQNLNGTWQNGGYGDMLYMVAYMFMALGLLQLKAVYIRSKDGL</sequence>
<feature type="transmembrane region" description="Helical" evidence="1">
    <location>
        <begin position="77"/>
        <end position="100"/>
    </location>
</feature>
<feature type="transmembrane region" description="Helical" evidence="1">
    <location>
        <begin position="250"/>
        <end position="270"/>
    </location>
</feature>
<feature type="transmembrane region" description="Helical" evidence="1">
    <location>
        <begin position="145"/>
        <end position="166"/>
    </location>
</feature>
<dbReference type="Proteomes" id="UP000176700">
    <property type="component" value="Unassembled WGS sequence"/>
</dbReference>
<evidence type="ECO:0000313" key="3">
    <source>
        <dbReference type="Proteomes" id="UP000176700"/>
    </source>
</evidence>
<protein>
    <submittedName>
        <fullName evidence="2">Uncharacterized protein</fullName>
    </submittedName>
</protein>